<dbReference type="Proteomes" id="UP000298787">
    <property type="component" value="Chromosome 9"/>
</dbReference>
<organism evidence="1 2">
    <name type="scientific">Collichthys lucidus</name>
    <name type="common">Big head croaker</name>
    <name type="synonym">Sciaena lucida</name>
    <dbReference type="NCBI Taxonomy" id="240159"/>
    <lineage>
        <taxon>Eukaryota</taxon>
        <taxon>Metazoa</taxon>
        <taxon>Chordata</taxon>
        <taxon>Craniata</taxon>
        <taxon>Vertebrata</taxon>
        <taxon>Euteleostomi</taxon>
        <taxon>Actinopterygii</taxon>
        <taxon>Neopterygii</taxon>
        <taxon>Teleostei</taxon>
        <taxon>Neoteleostei</taxon>
        <taxon>Acanthomorphata</taxon>
        <taxon>Eupercaria</taxon>
        <taxon>Sciaenidae</taxon>
        <taxon>Collichthys</taxon>
    </lineage>
</organism>
<keyword evidence="2" id="KW-1185">Reference proteome</keyword>
<dbReference type="EMBL" id="CM014086">
    <property type="protein sequence ID" value="TKS75420.1"/>
    <property type="molecule type" value="Genomic_DNA"/>
</dbReference>
<proteinExistence type="predicted"/>
<reference evidence="1 2" key="1">
    <citation type="submission" date="2019-01" db="EMBL/GenBank/DDBJ databases">
        <title>Genome Assembly of Collichthys lucidus.</title>
        <authorList>
            <person name="Cai M."/>
            <person name="Xiao S."/>
        </authorList>
    </citation>
    <scope>NUCLEOTIDE SEQUENCE [LARGE SCALE GENOMIC DNA]</scope>
    <source>
        <strain evidence="1">JT15FE1705JMU</strain>
        <tissue evidence="1">Muscle</tissue>
    </source>
</reference>
<accession>A0A4U5UMA3</accession>
<evidence type="ECO:0000313" key="1">
    <source>
        <dbReference type="EMBL" id="TKS75420.1"/>
    </source>
</evidence>
<dbReference type="AlphaFoldDB" id="A0A4U5UMA3"/>
<sequence length="341" mass="37044">MADKHNGETENRGAPCNLTQRSKVSRQLAELNVVRTEASTDNPLSIDENKTAAVVVMGKYCNTGNVVSLSSASMKEKLQDKSLRVLSSLRLCVRLEVSLSAQHGVDDLLHENIRLPGAARGGEADIGGEYRTPKHNLAFVVASLAELGQINMHVPRGEITFKLQTPHISTGTQVTRTPCCLQPEAARAPPVRMPRSPEPHKEPRGRVCHLISLRYSVVVFPWLPKSVCGYVRSLPTYSTPRSRSGCGSVAAAWRSSPAAESATSSGRNTRTSFLRGTPTPTSIGLLGLLVTLPVGLLPRQHLFCAEDDDFYSYHDGLMFVINAYLPNKADVVSLRVALPVN</sequence>
<evidence type="ECO:0000313" key="2">
    <source>
        <dbReference type="Proteomes" id="UP000298787"/>
    </source>
</evidence>
<name>A0A4U5UMA3_COLLU</name>
<gene>
    <name evidence="1" type="ORF">D9C73_010419</name>
</gene>
<protein>
    <submittedName>
        <fullName evidence="1">Uncharacterized protein</fullName>
    </submittedName>
</protein>